<evidence type="ECO:0000313" key="2">
    <source>
        <dbReference type="EMBL" id="SMB94513.1"/>
    </source>
</evidence>
<dbReference type="SUPFAM" id="SSF53335">
    <property type="entry name" value="S-adenosyl-L-methionine-dependent methyltransferases"/>
    <property type="match status" value="1"/>
</dbReference>
<feature type="domain" description="Methyltransferase type 11" evidence="1">
    <location>
        <begin position="47"/>
        <end position="142"/>
    </location>
</feature>
<dbReference type="GO" id="GO:0008757">
    <property type="term" value="F:S-adenosylmethionine-dependent methyltransferase activity"/>
    <property type="evidence" value="ECO:0007669"/>
    <property type="project" value="InterPro"/>
</dbReference>
<organism evidence="2 3">
    <name type="scientific">Thermanaeromonas toyohensis ToBE</name>
    <dbReference type="NCBI Taxonomy" id="698762"/>
    <lineage>
        <taxon>Bacteria</taxon>
        <taxon>Bacillati</taxon>
        <taxon>Bacillota</taxon>
        <taxon>Clostridia</taxon>
        <taxon>Neomoorellales</taxon>
        <taxon>Neomoorellaceae</taxon>
        <taxon>Thermanaeromonas</taxon>
    </lineage>
</organism>
<reference evidence="2 3" key="1">
    <citation type="submission" date="2017-04" db="EMBL/GenBank/DDBJ databases">
        <authorList>
            <person name="Afonso C.L."/>
            <person name="Miller P.J."/>
            <person name="Scott M.A."/>
            <person name="Spackman E."/>
            <person name="Goraichik I."/>
            <person name="Dimitrov K.M."/>
            <person name="Suarez D.L."/>
            <person name="Swayne D.E."/>
        </authorList>
    </citation>
    <scope>NUCLEOTIDE SEQUENCE [LARGE SCALE GENOMIC DNA]</scope>
    <source>
        <strain evidence="2 3">ToBE</strain>
    </source>
</reference>
<keyword evidence="2" id="KW-0489">Methyltransferase</keyword>
<dbReference type="Pfam" id="PF08241">
    <property type="entry name" value="Methyltransf_11"/>
    <property type="match status" value="1"/>
</dbReference>
<name>A0A1W1VMJ9_9FIRM</name>
<keyword evidence="3" id="KW-1185">Reference proteome</keyword>
<sequence>MILVVMAHREYFNQKAAEWDSLLSEETIQCLKTIIRELAIKPGSIILDVGTGTGVLLPFLVEATGQDGKVVALDIAEEMLARAKAKNIHNVDYVLGDITCTPFDENTFDEVICNSCFPHVLDKPRALREMARLLKPGGRLVICHPMSREAVNELHRSIGGVVGNDLLPDDEEMQSLCRQAGLVQVNITNTHEKYILTARKP</sequence>
<gene>
    <name evidence="2" type="ORF">SAMN00808754_1050</name>
</gene>
<dbReference type="AlphaFoldDB" id="A0A1W1VMJ9"/>
<evidence type="ECO:0000259" key="1">
    <source>
        <dbReference type="Pfam" id="PF08241"/>
    </source>
</evidence>
<keyword evidence="2" id="KW-0808">Transferase</keyword>
<proteinExistence type="predicted"/>
<dbReference type="GO" id="GO:0032259">
    <property type="term" value="P:methylation"/>
    <property type="evidence" value="ECO:0007669"/>
    <property type="project" value="UniProtKB-KW"/>
</dbReference>
<dbReference type="PANTHER" id="PTHR43591:SF24">
    <property type="entry name" value="2-METHOXY-6-POLYPRENYL-1,4-BENZOQUINOL METHYLASE, MITOCHONDRIAL"/>
    <property type="match status" value="1"/>
</dbReference>
<evidence type="ECO:0000313" key="3">
    <source>
        <dbReference type="Proteomes" id="UP000192569"/>
    </source>
</evidence>
<dbReference type="EMBL" id="LT838272">
    <property type="protein sequence ID" value="SMB94513.1"/>
    <property type="molecule type" value="Genomic_DNA"/>
</dbReference>
<dbReference type="CDD" id="cd02440">
    <property type="entry name" value="AdoMet_MTases"/>
    <property type="match status" value="1"/>
</dbReference>
<dbReference type="Gene3D" id="3.40.50.150">
    <property type="entry name" value="Vaccinia Virus protein VP39"/>
    <property type="match status" value="1"/>
</dbReference>
<dbReference type="InterPro" id="IPR029063">
    <property type="entry name" value="SAM-dependent_MTases_sf"/>
</dbReference>
<accession>A0A1W1VMJ9</accession>
<protein>
    <submittedName>
        <fullName evidence="2">Methyltransferase domain-containing protein</fullName>
    </submittedName>
</protein>
<dbReference type="Proteomes" id="UP000192569">
    <property type="component" value="Chromosome I"/>
</dbReference>
<dbReference type="InterPro" id="IPR013216">
    <property type="entry name" value="Methyltransf_11"/>
</dbReference>
<dbReference type="STRING" id="698762.SAMN00808754_1050"/>
<dbReference type="PANTHER" id="PTHR43591">
    <property type="entry name" value="METHYLTRANSFERASE"/>
    <property type="match status" value="1"/>
</dbReference>